<keyword evidence="1" id="KW-0732">Signal</keyword>
<evidence type="ECO:0000256" key="1">
    <source>
        <dbReference type="SAM" id="SignalP"/>
    </source>
</evidence>
<sequence>MYFLMNFIYVFVFCVNLVYSGAPIVTTDSSRPQHRNFENEGKIHQHEISKTAKVKDDYVCKNHQYCGCVINGKDPRNYNIPVPDTENQDNFFKAVTLPICGNPFFDMIKRCSLAHYFNDTHPDYMPKDDKGKMILVLLDGCATCKKGGKITGLRVTHRDEDGGFFSQCSDVEEYEAFRVSELNIKVDYLSIDIPFQKLYVFKM</sequence>
<evidence type="ECO:0000313" key="2">
    <source>
        <dbReference type="Proteomes" id="UP000887563"/>
    </source>
</evidence>
<feature type="chain" id="PRO_5037754851" evidence="1">
    <location>
        <begin position="21"/>
        <end position="203"/>
    </location>
</feature>
<name>A0A914L1D8_MELIC</name>
<dbReference type="AlphaFoldDB" id="A0A914L1D8"/>
<dbReference type="Proteomes" id="UP000887563">
    <property type="component" value="Unplaced"/>
</dbReference>
<protein>
    <submittedName>
        <fullName evidence="3">Uncharacterized protein</fullName>
    </submittedName>
</protein>
<feature type="signal peptide" evidence="1">
    <location>
        <begin position="1"/>
        <end position="20"/>
    </location>
</feature>
<proteinExistence type="predicted"/>
<dbReference type="WBParaSite" id="Minc3s00221g07906">
    <property type="protein sequence ID" value="Minc3s00221g07906"/>
    <property type="gene ID" value="Minc3s00221g07906"/>
</dbReference>
<accession>A0A914L1D8</accession>
<keyword evidence="2" id="KW-1185">Reference proteome</keyword>
<evidence type="ECO:0000313" key="3">
    <source>
        <dbReference type="WBParaSite" id="Minc3s00221g07906"/>
    </source>
</evidence>
<reference evidence="3" key="1">
    <citation type="submission" date="2022-11" db="UniProtKB">
        <authorList>
            <consortium name="WormBaseParasite"/>
        </authorList>
    </citation>
    <scope>IDENTIFICATION</scope>
</reference>
<organism evidence="2 3">
    <name type="scientific">Meloidogyne incognita</name>
    <name type="common">Southern root-knot nematode worm</name>
    <name type="synonym">Oxyuris incognita</name>
    <dbReference type="NCBI Taxonomy" id="6306"/>
    <lineage>
        <taxon>Eukaryota</taxon>
        <taxon>Metazoa</taxon>
        <taxon>Ecdysozoa</taxon>
        <taxon>Nematoda</taxon>
        <taxon>Chromadorea</taxon>
        <taxon>Rhabditida</taxon>
        <taxon>Tylenchina</taxon>
        <taxon>Tylenchomorpha</taxon>
        <taxon>Tylenchoidea</taxon>
        <taxon>Meloidogynidae</taxon>
        <taxon>Meloidogyninae</taxon>
        <taxon>Meloidogyne</taxon>
        <taxon>Meloidogyne incognita group</taxon>
    </lineage>
</organism>